<evidence type="ECO:0000313" key="2">
    <source>
        <dbReference type="Proteomes" id="UP000501868"/>
    </source>
</evidence>
<reference evidence="1 2" key="1">
    <citation type="submission" date="2020-04" db="EMBL/GenBank/DDBJ databases">
        <title>Genome-Wide Identification of 5-Methylcytosine Sites in Bacterial Genomes By High-Throughput Sequencing of MspJI Restriction Fragments.</title>
        <authorList>
            <person name="Wu V."/>
        </authorList>
    </citation>
    <scope>NUCLEOTIDE SEQUENCE [LARGE SCALE GENOMIC DNA]</scope>
    <source>
        <strain evidence="1 2">S2</strain>
    </source>
</reference>
<protein>
    <submittedName>
        <fullName evidence="1">Uncharacterized protein</fullName>
    </submittedName>
</protein>
<dbReference type="AlphaFoldDB" id="A0A6H1P7D1"/>
<organism evidence="1 2">
    <name type="scientific">Priestia megaterium</name>
    <name type="common">Bacillus megaterium</name>
    <dbReference type="NCBI Taxonomy" id="1404"/>
    <lineage>
        <taxon>Bacteria</taxon>
        <taxon>Bacillati</taxon>
        <taxon>Bacillota</taxon>
        <taxon>Bacilli</taxon>
        <taxon>Bacillales</taxon>
        <taxon>Bacillaceae</taxon>
        <taxon>Priestia</taxon>
    </lineage>
</organism>
<proteinExistence type="predicted"/>
<sequence>METNILFYKIQKGTVSTEDYVNWSHNLLEKDVSSPSLNILSSFSFDDNIFDVELYFKRALDELAIKEPTFEICARAYIGFLANRIIKANDHKEIFNLANMIFQVVAIELDNSDGLYAWFEISELIDRLDYDDKSFVLNKEDVISRIMNEAEILLRDR</sequence>
<reference evidence="1 2" key="2">
    <citation type="submission" date="2020-04" db="EMBL/GenBank/DDBJ databases">
        <authorList>
            <person name="Fomenkov A."/>
            <person name="Anton B.P."/>
            <person name="Roberts R.J."/>
        </authorList>
    </citation>
    <scope>NUCLEOTIDE SEQUENCE [LARGE SCALE GENOMIC DNA]</scope>
    <source>
        <strain evidence="1 2">S2</strain>
    </source>
</reference>
<dbReference type="Proteomes" id="UP000501868">
    <property type="component" value="Chromosome"/>
</dbReference>
<dbReference type="EMBL" id="CP051128">
    <property type="protein sequence ID" value="QIZ09375.1"/>
    <property type="molecule type" value="Genomic_DNA"/>
</dbReference>
<gene>
    <name evidence="1" type="ORF">HFZ78_24040</name>
</gene>
<accession>A0A6H1P7D1</accession>
<name>A0A6H1P7D1_PRIMG</name>
<evidence type="ECO:0000313" key="1">
    <source>
        <dbReference type="EMBL" id="QIZ09375.1"/>
    </source>
</evidence>